<comment type="caution">
    <text evidence="2">The sequence shown here is derived from an EMBL/GenBank/DDBJ whole genome shotgun (WGS) entry which is preliminary data.</text>
</comment>
<protein>
    <recommendedName>
        <fullName evidence="4">Iron-containing redox enzyme family protein</fullName>
    </recommendedName>
</protein>
<proteinExistence type="predicted"/>
<dbReference type="Pfam" id="PF14518">
    <property type="entry name" value="Haem_oxygenas_2"/>
    <property type="match status" value="1"/>
</dbReference>
<sequence>MTQTGAIAQLNSTAPLTAPERGRVPRPRGEVTSLLVSVLTSDGGEAAELLPELDSAVSSALVSSEDMFRDEDLQLALHLLYTLHTGPADYVHGDWEWNPSLIGIRGKIERRFEAALRAFAPLPDLIPRSGAELAETLFSMTSEVAQPELATWAARHASINQLREFLIHKSIYTLREADPHSWAIPRFRGRAKAALVEIQADEYGGGRPDHVHAEIFAGTLRGFGLDDRPDRYLDDVPAITLASVNAMNLFGLNRRLRGAAIGHLAAFEMTSSIPNGLYSRAFSRNGFGRDVTWYFDEHVEADAVHEQIAAHDLAGGAADDEPGLIPDILFGAASCLRLDDISGSHMLEAWSAGEPSLRKTPKEAVCG</sequence>
<dbReference type="EMBL" id="JTJZ01000013">
    <property type="protein sequence ID" value="KHS53803.1"/>
    <property type="molecule type" value="Genomic_DNA"/>
</dbReference>
<dbReference type="Proteomes" id="UP000031488">
    <property type="component" value="Unassembled WGS sequence"/>
</dbReference>
<evidence type="ECO:0000313" key="2">
    <source>
        <dbReference type="EMBL" id="KHS53803.1"/>
    </source>
</evidence>
<organism evidence="2 3">
    <name type="scientific">Brevibacterium linens</name>
    <dbReference type="NCBI Taxonomy" id="1703"/>
    <lineage>
        <taxon>Bacteria</taxon>
        <taxon>Bacillati</taxon>
        <taxon>Actinomycetota</taxon>
        <taxon>Actinomycetes</taxon>
        <taxon>Micrococcales</taxon>
        <taxon>Brevibacteriaceae</taxon>
        <taxon>Brevibacterium</taxon>
    </lineage>
</organism>
<dbReference type="RefSeq" id="WP_082018775.1">
    <property type="nucleotide sequence ID" value="NZ_JTJZ01000013.1"/>
</dbReference>
<dbReference type="Gene3D" id="1.20.910.10">
    <property type="entry name" value="Heme oxygenase-like"/>
    <property type="match status" value="1"/>
</dbReference>
<dbReference type="PATRIC" id="fig|1703.6.peg.441"/>
<reference evidence="2 3" key="1">
    <citation type="submission" date="2014-11" db="EMBL/GenBank/DDBJ databases">
        <title>Draft Genome Sequence of Brevibacterium linens AE038-8.</title>
        <authorList>
            <person name="Maizel D."/>
            <person name="Utturkar S.M."/>
            <person name="Brown S.D."/>
            <person name="Ferrero M."/>
            <person name="Rosen B.P."/>
        </authorList>
    </citation>
    <scope>NUCLEOTIDE SEQUENCE [LARGE SCALE GENOMIC DNA]</scope>
    <source>
        <strain evidence="2 3">AE038-8</strain>
    </source>
</reference>
<evidence type="ECO:0000313" key="3">
    <source>
        <dbReference type="Proteomes" id="UP000031488"/>
    </source>
</evidence>
<accession>A0A0B9A4Q8</accession>
<gene>
    <name evidence="2" type="ORF">AE0388_0558</name>
</gene>
<evidence type="ECO:0008006" key="4">
    <source>
        <dbReference type="Google" id="ProtNLM"/>
    </source>
</evidence>
<evidence type="ECO:0000256" key="1">
    <source>
        <dbReference type="SAM" id="MobiDB-lite"/>
    </source>
</evidence>
<dbReference type="InterPro" id="IPR016084">
    <property type="entry name" value="Haem_Oase-like_multi-hlx"/>
</dbReference>
<name>A0A0B9A4Q8_BRELN</name>
<dbReference type="SMART" id="SM01236">
    <property type="entry name" value="Haem_oxygenase_2"/>
    <property type="match status" value="1"/>
</dbReference>
<dbReference type="AlphaFoldDB" id="A0A0B9A4Q8"/>
<dbReference type="OrthoDB" id="252872at2"/>
<feature type="region of interest" description="Disordered" evidence="1">
    <location>
        <begin position="1"/>
        <end position="27"/>
    </location>
</feature>
<dbReference type="SUPFAM" id="SSF48613">
    <property type="entry name" value="Heme oxygenase-like"/>
    <property type="match status" value="1"/>
</dbReference>
<keyword evidence="3" id="KW-1185">Reference proteome</keyword>
<feature type="compositionally biased region" description="Polar residues" evidence="1">
    <location>
        <begin position="1"/>
        <end position="15"/>
    </location>
</feature>